<dbReference type="STRING" id="84645.A0A498MJ12"/>
<dbReference type="GO" id="GO:0042734">
    <property type="term" value="C:presynaptic membrane"/>
    <property type="evidence" value="ECO:0007669"/>
    <property type="project" value="TreeGrafter"/>
</dbReference>
<dbReference type="GO" id="GO:0030672">
    <property type="term" value="C:synaptic vesicle membrane"/>
    <property type="evidence" value="ECO:0007669"/>
    <property type="project" value="TreeGrafter"/>
</dbReference>
<evidence type="ECO:0000259" key="2">
    <source>
        <dbReference type="PROSITE" id="PS50004"/>
    </source>
</evidence>
<protein>
    <recommendedName>
        <fullName evidence="2">C2 domain-containing protein</fullName>
    </recommendedName>
</protein>
<dbReference type="InterPro" id="IPR000008">
    <property type="entry name" value="C2_dom"/>
</dbReference>
<dbReference type="GO" id="GO:0019992">
    <property type="term" value="F:diacylglycerol binding"/>
    <property type="evidence" value="ECO:0007669"/>
    <property type="project" value="InterPro"/>
</dbReference>
<dbReference type="GO" id="GO:0016082">
    <property type="term" value="P:synaptic vesicle priming"/>
    <property type="evidence" value="ECO:0007669"/>
    <property type="project" value="TreeGrafter"/>
</dbReference>
<dbReference type="SMART" id="SM00239">
    <property type="entry name" value="C2"/>
    <property type="match status" value="1"/>
</dbReference>
<evidence type="ECO:0000313" key="4">
    <source>
        <dbReference type="Proteomes" id="UP000290572"/>
    </source>
</evidence>
<sequence length="796" mass="91117">MSLLCVRVKKAKLQGPPDKFNAYVTLKVQNVKSTTITVRGDQPCWEQDFMFEISRLDLGLIVEVWNKGLIWDTMLGTAWIPLKSICHSEEEGPGEWIFLDSEVLMKADEIYGTKNPTPHRVLLDTRFELPFEIPEDEARYWTGKLERINAMGIHDEDLTFQIFHISYHVQQIYPFRQYTSLSMSNNVRLSQNLMMYRIVSELFEFPLQDEVAGRPLPCAASQCSLDDLDSAVDDRDSDYRSETSSSLPPRYHTTAQPNSSLHQYPMGPRFQQHMDSCADSLHSFEFDYRDHHASRGRVRIVPVDSGMGVEDWEVKYKLQGKSTLGEFLDREEQAWIEEHDRQNDLVHTEKAYHDPIVNQLSPIINKNASLNAAYPEGYATIDRRRRKKIRDPGGLEQAGAEHFPPDLAFLRQKRSELVLRQVKEMEEADENMMPCLKPYKNGLLYKTRMWAKNKLENTLENYVAYQEEEAARQREDVGFDSEGSDELQYSIGSEEELEEMTSLAKALRAEERKNYSHFGYFSTYGGQTERLQGYRDKKSGKGKIGGWAPEVMLSPVEEPSDEYVDPIDELQCLVETVSEYLAEKEEEISKYGSLPKSNKSRLSSQGSAKAESVGDEQGITSKEVKDKPVDAKERNSSGASDHGVAGMKNAMSSLFSSLTDKVVSSSKQVGSKPVEQSETPNLPPLTRFQTLRQRSPRSNKNHQVQVPIKIQYSIMLRDRAAINFRSPDSKISKQSNIRKLYKMALDKMDPIKDLLNKMAFCLAFSSLPPQMFLSLNQHHKHRHLTISRLRSSQKQM</sequence>
<dbReference type="Pfam" id="PF00168">
    <property type="entry name" value="C2"/>
    <property type="match status" value="1"/>
</dbReference>
<dbReference type="AlphaFoldDB" id="A0A498MJ12"/>
<gene>
    <name evidence="3" type="ORF">ROHU_024249</name>
</gene>
<organism evidence="3 4">
    <name type="scientific">Labeo rohita</name>
    <name type="common">Indian major carp</name>
    <name type="synonym">Cyprinus rohita</name>
    <dbReference type="NCBI Taxonomy" id="84645"/>
    <lineage>
        <taxon>Eukaryota</taxon>
        <taxon>Metazoa</taxon>
        <taxon>Chordata</taxon>
        <taxon>Craniata</taxon>
        <taxon>Vertebrata</taxon>
        <taxon>Euteleostomi</taxon>
        <taxon>Actinopterygii</taxon>
        <taxon>Neopterygii</taxon>
        <taxon>Teleostei</taxon>
        <taxon>Ostariophysi</taxon>
        <taxon>Cypriniformes</taxon>
        <taxon>Cyprinidae</taxon>
        <taxon>Labeoninae</taxon>
        <taxon>Labeonini</taxon>
        <taxon>Labeo</taxon>
    </lineage>
</organism>
<dbReference type="GO" id="GO:0016081">
    <property type="term" value="P:synaptic vesicle docking"/>
    <property type="evidence" value="ECO:0007669"/>
    <property type="project" value="TreeGrafter"/>
</dbReference>
<dbReference type="GO" id="GO:0099525">
    <property type="term" value="P:presynaptic dense core vesicle exocytosis"/>
    <property type="evidence" value="ECO:0007669"/>
    <property type="project" value="TreeGrafter"/>
</dbReference>
<comment type="caution">
    <text evidence="3">The sequence shown here is derived from an EMBL/GenBank/DDBJ whole genome shotgun (WGS) entry which is preliminary data.</text>
</comment>
<dbReference type="GO" id="GO:0035249">
    <property type="term" value="P:synaptic transmission, glutamatergic"/>
    <property type="evidence" value="ECO:0007669"/>
    <property type="project" value="TreeGrafter"/>
</dbReference>
<dbReference type="InterPro" id="IPR027080">
    <property type="entry name" value="Unc-13"/>
</dbReference>
<feature type="domain" description="C2" evidence="2">
    <location>
        <begin position="1"/>
        <end position="97"/>
    </location>
</feature>
<dbReference type="Proteomes" id="UP000290572">
    <property type="component" value="Unassembled WGS sequence"/>
</dbReference>
<feature type="compositionally biased region" description="Basic and acidic residues" evidence="1">
    <location>
        <begin position="622"/>
        <end position="635"/>
    </location>
</feature>
<dbReference type="InterPro" id="IPR035892">
    <property type="entry name" value="C2_domain_sf"/>
</dbReference>
<accession>A0A498MJ12</accession>
<dbReference type="Gene3D" id="2.60.40.150">
    <property type="entry name" value="C2 domain"/>
    <property type="match status" value="1"/>
</dbReference>
<name>A0A498MJ12_LABRO</name>
<dbReference type="SUPFAM" id="SSF49562">
    <property type="entry name" value="C2 domain (Calcium/lipid-binding domain, CaLB)"/>
    <property type="match status" value="1"/>
</dbReference>
<dbReference type="GO" id="GO:0098831">
    <property type="term" value="C:presynaptic active zone cytoplasmic component"/>
    <property type="evidence" value="ECO:0007669"/>
    <property type="project" value="TreeGrafter"/>
</dbReference>
<dbReference type="GO" id="GO:0031594">
    <property type="term" value="C:neuromuscular junction"/>
    <property type="evidence" value="ECO:0007669"/>
    <property type="project" value="TreeGrafter"/>
</dbReference>
<dbReference type="GO" id="GO:0061789">
    <property type="term" value="P:dense core granule priming"/>
    <property type="evidence" value="ECO:0007669"/>
    <property type="project" value="TreeGrafter"/>
</dbReference>
<dbReference type="GO" id="GO:0043195">
    <property type="term" value="C:terminal bouton"/>
    <property type="evidence" value="ECO:0007669"/>
    <property type="project" value="TreeGrafter"/>
</dbReference>
<dbReference type="GO" id="GO:0005516">
    <property type="term" value="F:calmodulin binding"/>
    <property type="evidence" value="ECO:0007669"/>
    <property type="project" value="TreeGrafter"/>
</dbReference>
<feature type="compositionally biased region" description="Polar residues" evidence="1">
    <location>
        <begin position="242"/>
        <end position="262"/>
    </location>
</feature>
<reference evidence="3 4" key="1">
    <citation type="submission" date="2018-03" db="EMBL/GenBank/DDBJ databases">
        <title>Draft genome sequence of Rohu Carp (Labeo rohita).</title>
        <authorList>
            <person name="Das P."/>
            <person name="Kushwaha B."/>
            <person name="Joshi C.G."/>
            <person name="Kumar D."/>
            <person name="Nagpure N.S."/>
            <person name="Sahoo L."/>
            <person name="Das S.P."/>
            <person name="Bit A."/>
            <person name="Patnaik S."/>
            <person name="Meher P.K."/>
            <person name="Jayasankar P."/>
            <person name="Koringa P.G."/>
            <person name="Patel N.V."/>
            <person name="Hinsu A.T."/>
            <person name="Kumar R."/>
            <person name="Pandey M."/>
            <person name="Agarwal S."/>
            <person name="Srivastava S."/>
            <person name="Singh M."/>
            <person name="Iquebal M.A."/>
            <person name="Jaiswal S."/>
            <person name="Angadi U.B."/>
            <person name="Kumar N."/>
            <person name="Raza M."/>
            <person name="Shah T.M."/>
            <person name="Rai A."/>
            <person name="Jena J.K."/>
        </authorList>
    </citation>
    <scope>NUCLEOTIDE SEQUENCE [LARGE SCALE GENOMIC DNA]</scope>
    <source>
        <strain evidence="3">DASCIFA01</strain>
        <tissue evidence="3">Testis</tissue>
    </source>
</reference>
<dbReference type="PROSITE" id="PS50004">
    <property type="entry name" value="C2"/>
    <property type="match status" value="1"/>
</dbReference>
<proteinExistence type="predicted"/>
<dbReference type="PANTHER" id="PTHR10480">
    <property type="entry name" value="PROTEIN UNC-13 HOMOLOG"/>
    <property type="match status" value="1"/>
</dbReference>
<dbReference type="FunFam" id="2.60.40.150:FF:000031">
    <property type="entry name" value="Protein unc-13 homolog B"/>
    <property type="match status" value="1"/>
</dbReference>
<evidence type="ECO:0000256" key="1">
    <source>
        <dbReference type="SAM" id="MobiDB-lite"/>
    </source>
</evidence>
<feature type="compositionally biased region" description="Basic and acidic residues" evidence="1">
    <location>
        <begin position="232"/>
        <end position="241"/>
    </location>
</feature>
<feature type="region of interest" description="Disordered" evidence="1">
    <location>
        <begin position="592"/>
        <end position="645"/>
    </location>
</feature>
<dbReference type="CDD" id="cd08394">
    <property type="entry name" value="C2A_Munc13"/>
    <property type="match status" value="1"/>
</dbReference>
<dbReference type="EMBL" id="QBIY01012613">
    <property type="protein sequence ID" value="RXN21328.1"/>
    <property type="molecule type" value="Genomic_DNA"/>
</dbReference>
<feature type="compositionally biased region" description="Polar residues" evidence="1">
    <location>
        <begin position="595"/>
        <end position="607"/>
    </location>
</feature>
<evidence type="ECO:0000313" key="3">
    <source>
        <dbReference type="EMBL" id="RXN21328.1"/>
    </source>
</evidence>
<dbReference type="PANTHER" id="PTHR10480:SF8">
    <property type="entry name" value="PROTEIN UNC-13 HOMOLOG B"/>
    <property type="match status" value="1"/>
</dbReference>
<dbReference type="GO" id="GO:0017075">
    <property type="term" value="F:syntaxin-1 binding"/>
    <property type="evidence" value="ECO:0007669"/>
    <property type="project" value="TreeGrafter"/>
</dbReference>
<feature type="region of interest" description="Disordered" evidence="1">
    <location>
        <begin position="231"/>
        <end position="267"/>
    </location>
</feature>
<keyword evidence="4" id="KW-1185">Reference proteome</keyword>